<protein>
    <submittedName>
        <fullName evidence="2">Uncharacterized protein</fullName>
    </submittedName>
</protein>
<reference evidence="2" key="2">
    <citation type="journal article" date="2021" name="PeerJ">
        <title>Extensive microbial diversity within the chicken gut microbiome revealed by metagenomics and culture.</title>
        <authorList>
            <person name="Gilroy R."/>
            <person name="Ravi A."/>
            <person name="Getino M."/>
            <person name="Pursley I."/>
            <person name="Horton D.L."/>
            <person name="Alikhan N.F."/>
            <person name="Baker D."/>
            <person name="Gharbi K."/>
            <person name="Hall N."/>
            <person name="Watson M."/>
            <person name="Adriaenssens E.M."/>
            <person name="Foster-Nyarko E."/>
            <person name="Jarju S."/>
            <person name="Secka A."/>
            <person name="Antonio M."/>
            <person name="Oren A."/>
            <person name="Chaudhuri R.R."/>
            <person name="La Ragione R."/>
            <person name="Hildebrand F."/>
            <person name="Pallen M.J."/>
        </authorList>
    </citation>
    <scope>NUCLEOTIDE SEQUENCE</scope>
    <source>
        <strain evidence="2">6276</strain>
    </source>
</reference>
<dbReference type="EMBL" id="DVIU01000265">
    <property type="protein sequence ID" value="HIS37495.1"/>
    <property type="molecule type" value="Genomic_DNA"/>
</dbReference>
<comment type="caution">
    <text evidence="2">The sequence shown here is derived from an EMBL/GenBank/DDBJ whole genome shotgun (WGS) entry which is preliminary data.</text>
</comment>
<evidence type="ECO:0000313" key="3">
    <source>
        <dbReference type="Proteomes" id="UP000823928"/>
    </source>
</evidence>
<evidence type="ECO:0000313" key="2">
    <source>
        <dbReference type="EMBL" id="HIS37495.1"/>
    </source>
</evidence>
<organism evidence="2 3">
    <name type="scientific">Candidatus Scatousia excrementigallinarum</name>
    <dbReference type="NCBI Taxonomy" id="2840935"/>
    <lineage>
        <taxon>Bacteria</taxon>
        <taxon>Candidatus Scatousia</taxon>
    </lineage>
</organism>
<feature type="region of interest" description="Disordered" evidence="1">
    <location>
        <begin position="1"/>
        <end position="22"/>
    </location>
</feature>
<gene>
    <name evidence="2" type="ORF">IAC10_12895</name>
</gene>
<reference evidence="2" key="1">
    <citation type="submission" date="2020-10" db="EMBL/GenBank/DDBJ databases">
        <authorList>
            <person name="Gilroy R."/>
        </authorList>
    </citation>
    <scope>NUCLEOTIDE SEQUENCE</scope>
    <source>
        <strain evidence="2">6276</strain>
    </source>
</reference>
<sequence length="94" mass="11321">MSIEQIESMFESAPKHKNSSEEDIPQYKFGLYEYLNDVYEIYKDILLTEARPDYFDYLYDFTDRRKLIRNDVLTAKFVAAIKLRKLRQGRRISV</sequence>
<name>A0A9D1F0U8_9BACT</name>
<proteinExistence type="predicted"/>
<dbReference type="Proteomes" id="UP000823928">
    <property type="component" value="Unassembled WGS sequence"/>
</dbReference>
<evidence type="ECO:0000256" key="1">
    <source>
        <dbReference type="SAM" id="MobiDB-lite"/>
    </source>
</evidence>
<accession>A0A9D1F0U8</accession>
<dbReference type="AlphaFoldDB" id="A0A9D1F0U8"/>